<feature type="region of interest" description="Disordered" evidence="1">
    <location>
        <begin position="1"/>
        <end position="58"/>
    </location>
</feature>
<accession>A0ABN9S2X6</accession>
<protein>
    <submittedName>
        <fullName evidence="2">Uncharacterized protein</fullName>
    </submittedName>
</protein>
<evidence type="ECO:0000256" key="1">
    <source>
        <dbReference type="SAM" id="MobiDB-lite"/>
    </source>
</evidence>
<gene>
    <name evidence="2" type="ORF">PCOR1329_LOCUS26068</name>
</gene>
<proteinExistence type="predicted"/>
<evidence type="ECO:0000313" key="3">
    <source>
        <dbReference type="Proteomes" id="UP001189429"/>
    </source>
</evidence>
<keyword evidence="3" id="KW-1185">Reference proteome</keyword>
<dbReference type="EMBL" id="CAUYUJ010009207">
    <property type="protein sequence ID" value="CAK0826120.1"/>
    <property type="molecule type" value="Genomic_DNA"/>
</dbReference>
<evidence type="ECO:0000313" key="2">
    <source>
        <dbReference type="EMBL" id="CAK0826120.1"/>
    </source>
</evidence>
<feature type="compositionally biased region" description="Basic residues" evidence="1">
    <location>
        <begin position="33"/>
        <end position="46"/>
    </location>
</feature>
<name>A0ABN9S2X6_9DINO</name>
<sequence length="58" mass="6195">DRGGRAGRPQVGVGRVAGLPRGRSTRGSFGGPLRHRQRGVWRRCRSRRSDGLVGADGA</sequence>
<comment type="caution">
    <text evidence="2">The sequence shown here is derived from an EMBL/GenBank/DDBJ whole genome shotgun (WGS) entry which is preliminary data.</text>
</comment>
<dbReference type="Proteomes" id="UP001189429">
    <property type="component" value="Unassembled WGS sequence"/>
</dbReference>
<reference evidence="2" key="1">
    <citation type="submission" date="2023-10" db="EMBL/GenBank/DDBJ databases">
        <authorList>
            <person name="Chen Y."/>
            <person name="Shah S."/>
            <person name="Dougan E. K."/>
            <person name="Thang M."/>
            <person name="Chan C."/>
        </authorList>
    </citation>
    <scope>NUCLEOTIDE SEQUENCE [LARGE SCALE GENOMIC DNA]</scope>
</reference>
<organism evidence="2 3">
    <name type="scientific">Prorocentrum cordatum</name>
    <dbReference type="NCBI Taxonomy" id="2364126"/>
    <lineage>
        <taxon>Eukaryota</taxon>
        <taxon>Sar</taxon>
        <taxon>Alveolata</taxon>
        <taxon>Dinophyceae</taxon>
        <taxon>Prorocentrales</taxon>
        <taxon>Prorocentraceae</taxon>
        <taxon>Prorocentrum</taxon>
    </lineage>
</organism>
<feature type="non-terminal residue" evidence="2">
    <location>
        <position position="1"/>
    </location>
</feature>